<reference evidence="1 2" key="1">
    <citation type="journal article" date="2018" name="Nat. Biotechnol.">
        <title>A standardized bacterial taxonomy based on genome phylogeny substantially revises the tree of life.</title>
        <authorList>
            <person name="Parks D.H."/>
            <person name="Chuvochina M."/>
            <person name="Waite D.W."/>
            <person name="Rinke C."/>
            <person name="Skarshewski A."/>
            <person name="Chaumeil P.A."/>
            <person name="Hugenholtz P."/>
        </authorList>
    </citation>
    <scope>NUCLEOTIDE SEQUENCE [LARGE SCALE GENOMIC DNA]</scope>
    <source>
        <strain evidence="1">UBA8844</strain>
    </source>
</reference>
<evidence type="ECO:0000313" key="2">
    <source>
        <dbReference type="Proteomes" id="UP000264071"/>
    </source>
</evidence>
<proteinExistence type="predicted"/>
<accession>A0A3D4VBU5</accession>
<protein>
    <submittedName>
        <fullName evidence="1">Uncharacterized protein</fullName>
    </submittedName>
</protein>
<name>A0A3D4VBU5_9BACT</name>
<dbReference type="Proteomes" id="UP000264071">
    <property type="component" value="Unassembled WGS sequence"/>
</dbReference>
<organism evidence="1 2">
    <name type="scientific">Gemmatimonas aurantiaca</name>
    <dbReference type="NCBI Taxonomy" id="173480"/>
    <lineage>
        <taxon>Bacteria</taxon>
        <taxon>Pseudomonadati</taxon>
        <taxon>Gemmatimonadota</taxon>
        <taxon>Gemmatimonadia</taxon>
        <taxon>Gemmatimonadales</taxon>
        <taxon>Gemmatimonadaceae</taxon>
        <taxon>Gemmatimonas</taxon>
    </lineage>
</organism>
<comment type="caution">
    <text evidence="1">The sequence shown here is derived from an EMBL/GenBank/DDBJ whole genome shotgun (WGS) entry which is preliminary data.</text>
</comment>
<dbReference type="AlphaFoldDB" id="A0A3D4VBU5"/>
<gene>
    <name evidence="1" type="ORF">DGD08_15455</name>
</gene>
<dbReference type="EMBL" id="DPIY01000011">
    <property type="protein sequence ID" value="HCT58600.1"/>
    <property type="molecule type" value="Genomic_DNA"/>
</dbReference>
<evidence type="ECO:0000313" key="1">
    <source>
        <dbReference type="EMBL" id="HCT58600.1"/>
    </source>
</evidence>
<sequence length="143" mass="15923">MNGTRNDDGRSPGADPQVTAMLRTQYAAPQDDAFWTKQEQRIMQSLPQRLGKVVHELRPSWWSGFSELRTADLRTTGLVAATLALLAAGATFVRDQAANAQARELAAREVVESTQPLDDVMLTRVRPHLPADAPERYLHPLDY</sequence>